<evidence type="ECO:0000313" key="1">
    <source>
        <dbReference type="EMBL" id="PSB00400.1"/>
    </source>
</evidence>
<keyword evidence="2" id="KW-1185">Reference proteome</keyword>
<accession>A0A2T1BWK4</accession>
<organism evidence="1 2">
    <name type="scientific">Merismopedia glauca CCAP 1448/3</name>
    <dbReference type="NCBI Taxonomy" id="1296344"/>
    <lineage>
        <taxon>Bacteria</taxon>
        <taxon>Bacillati</taxon>
        <taxon>Cyanobacteriota</taxon>
        <taxon>Cyanophyceae</taxon>
        <taxon>Synechococcales</taxon>
        <taxon>Merismopediaceae</taxon>
        <taxon>Merismopedia</taxon>
    </lineage>
</organism>
<proteinExistence type="predicted"/>
<sequence length="73" mass="8193">MKQSYEGVYQNGQINWIDEPPKVTSVRVLVTFLTNNEPKTKRRIASATIAGQAKTLGDLVSPIVSDEEWECLK</sequence>
<evidence type="ECO:0000313" key="2">
    <source>
        <dbReference type="Proteomes" id="UP000238762"/>
    </source>
</evidence>
<reference evidence="1 2" key="2">
    <citation type="submission" date="2018-03" db="EMBL/GenBank/DDBJ databases">
        <title>The ancient ancestry and fast evolution of plastids.</title>
        <authorList>
            <person name="Moore K.R."/>
            <person name="Magnabosco C."/>
            <person name="Momper L."/>
            <person name="Gold D.A."/>
            <person name="Bosak T."/>
            <person name="Fournier G.P."/>
        </authorList>
    </citation>
    <scope>NUCLEOTIDE SEQUENCE [LARGE SCALE GENOMIC DNA]</scope>
    <source>
        <strain evidence="1 2">CCAP 1448/3</strain>
    </source>
</reference>
<dbReference type="RefSeq" id="WP_106292056.1">
    <property type="nucleotide sequence ID" value="NZ_CAWNTC010000052.1"/>
</dbReference>
<protein>
    <submittedName>
        <fullName evidence="1">Uncharacterized protein</fullName>
    </submittedName>
</protein>
<dbReference type="AlphaFoldDB" id="A0A2T1BWK4"/>
<gene>
    <name evidence="1" type="ORF">C7B64_23740</name>
</gene>
<comment type="caution">
    <text evidence="1">The sequence shown here is derived from an EMBL/GenBank/DDBJ whole genome shotgun (WGS) entry which is preliminary data.</text>
</comment>
<dbReference type="OrthoDB" id="5574236at2"/>
<name>A0A2T1BWK4_9CYAN</name>
<dbReference type="Proteomes" id="UP000238762">
    <property type="component" value="Unassembled WGS sequence"/>
</dbReference>
<reference evidence="1 2" key="1">
    <citation type="submission" date="2018-02" db="EMBL/GenBank/DDBJ databases">
        <authorList>
            <person name="Cohen D.B."/>
            <person name="Kent A.D."/>
        </authorList>
    </citation>
    <scope>NUCLEOTIDE SEQUENCE [LARGE SCALE GENOMIC DNA]</scope>
    <source>
        <strain evidence="1 2">CCAP 1448/3</strain>
    </source>
</reference>
<dbReference type="EMBL" id="PVWJ01000226">
    <property type="protein sequence ID" value="PSB00400.1"/>
    <property type="molecule type" value="Genomic_DNA"/>
</dbReference>